<evidence type="ECO:0000313" key="7">
    <source>
        <dbReference type="Proteomes" id="UP000693952"/>
    </source>
</evidence>
<dbReference type="InterPro" id="IPR058627">
    <property type="entry name" value="MdtA-like_C"/>
</dbReference>
<evidence type="ECO:0000259" key="4">
    <source>
        <dbReference type="Pfam" id="PF25954"/>
    </source>
</evidence>
<dbReference type="InterPro" id="IPR006143">
    <property type="entry name" value="RND_pump_MFP"/>
</dbReference>
<evidence type="ECO:0000256" key="1">
    <source>
        <dbReference type="ARBA" id="ARBA00009477"/>
    </source>
</evidence>
<keyword evidence="2" id="KW-0175">Coiled coil</keyword>
<dbReference type="NCBIfam" id="TIGR01730">
    <property type="entry name" value="RND_mfp"/>
    <property type="match status" value="1"/>
</dbReference>
<feature type="domain" description="CusB-like beta-barrel" evidence="4">
    <location>
        <begin position="251"/>
        <end position="319"/>
    </location>
</feature>
<evidence type="ECO:0000313" key="6">
    <source>
        <dbReference type="EMBL" id="QXH42833.1"/>
    </source>
</evidence>
<dbReference type="Proteomes" id="UP000693952">
    <property type="component" value="Chromosome"/>
</dbReference>
<keyword evidence="3" id="KW-0812">Transmembrane</keyword>
<dbReference type="Gene3D" id="1.10.287.470">
    <property type="entry name" value="Helix hairpin bin"/>
    <property type="match status" value="1"/>
</dbReference>
<reference evidence="6" key="1">
    <citation type="submission" date="2021-06" db="EMBL/GenBank/DDBJ databases">
        <title>Updating the genus Pseudomonas: Description of 43 new species and partition of the Pseudomonas putida group.</title>
        <authorList>
            <person name="Girard L."/>
            <person name="Lood C."/>
            <person name="Vandamme P."/>
            <person name="Rokni-Zadeh H."/>
            <person name="van Noort V."/>
            <person name="Hofte M."/>
            <person name="Lavigne R."/>
            <person name="De Mot R."/>
        </authorList>
    </citation>
    <scope>NUCLEOTIDE SEQUENCE</scope>
    <source>
        <strain evidence="6">CMR12a</strain>
    </source>
</reference>
<dbReference type="Gene3D" id="2.40.420.20">
    <property type="match status" value="1"/>
</dbReference>
<feature type="transmembrane region" description="Helical" evidence="3">
    <location>
        <begin position="26"/>
        <end position="45"/>
    </location>
</feature>
<dbReference type="Gene3D" id="2.40.30.170">
    <property type="match status" value="1"/>
</dbReference>
<dbReference type="RefSeq" id="WP_068586355.1">
    <property type="nucleotide sequence ID" value="NZ_CP077074.1"/>
</dbReference>
<keyword evidence="7" id="KW-1185">Reference proteome</keyword>
<comment type="similarity">
    <text evidence="1">Belongs to the membrane fusion protein (MFP) (TC 8.A.1) family.</text>
</comment>
<evidence type="ECO:0000256" key="2">
    <source>
        <dbReference type="SAM" id="Coils"/>
    </source>
</evidence>
<dbReference type="SUPFAM" id="SSF111369">
    <property type="entry name" value="HlyD-like secretion proteins"/>
    <property type="match status" value="1"/>
</dbReference>
<dbReference type="Pfam" id="PF25954">
    <property type="entry name" value="Beta-barrel_RND_2"/>
    <property type="match status" value="1"/>
</dbReference>
<evidence type="ECO:0000259" key="5">
    <source>
        <dbReference type="Pfam" id="PF25967"/>
    </source>
</evidence>
<protein>
    <submittedName>
        <fullName evidence="6">Efflux RND transporter periplasmic adaptor subunit</fullName>
    </submittedName>
</protein>
<sequence length="404" mass="42825">MNPTNPTPEQRREQRLQRLAQHKPKLLIMALLTLVVAVLALWLPGTQLPGGNNNQVAPAMKVSSVVAQPGSVGQNLFISGSVVPREEIAIGTALQEQRVAAVLVEEGDQVIAGQTLAQLETSTLDARVQQAEAALRRSTALIRQHQALHAEARASLGRLDQLGSVGAASAQQVDQQRAQSRSAEANLAAAQAEREQAQAELADARAQRQKAVVRAPVAGVISERHARIGAMSGSEPLFRLIRDNQLELDGEVTQNGLGLLEVGTQVQVQAAGVATPVAGTVRLLAPKVDPTSRRARVRIALAAEPGLRAGSFASASLERPQQATSLVLPQRALTFVSDEQASVMVLEPDGTAKLRQVRVGRRDGIQVEVLAGLAEGERVVAQASAFVRDGDIVNPDDEPSRATP</sequence>
<proteinExistence type="inferred from homology"/>
<dbReference type="Gene3D" id="2.40.50.100">
    <property type="match status" value="1"/>
</dbReference>
<dbReference type="InterPro" id="IPR058792">
    <property type="entry name" value="Beta-barrel_RND_2"/>
</dbReference>
<dbReference type="EMBL" id="CP077074">
    <property type="protein sequence ID" value="QXH42833.1"/>
    <property type="molecule type" value="Genomic_DNA"/>
</dbReference>
<keyword evidence="3" id="KW-1133">Transmembrane helix</keyword>
<feature type="coiled-coil region" evidence="2">
    <location>
        <begin position="173"/>
        <end position="214"/>
    </location>
</feature>
<organism evidence="6 7">
    <name type="scientific">Pseudomonas sessilinigenes</name>
    <dbReference type="NCBI Taxonomy" id="658629"/>
    <lineage>
        <taxon>Bacteria</taxon>
        <taxon>Pseudomonadati</taxon>
        <taxon>Pseudomonadota</taxon>
        <taxon>Gammaproteobacteria</taxon>
        <taxon>Pseudomonadales</taxon>
        <taxon>Pseudomonadaceae</taxon>
        <taxon>Pseudomonas</taxon>
    </lineage>
</organism>
<feature type="domain" description="Multidrug resistance protein MdtA-like C-terminal permuted SH3" evidence="5">
    <location>
        <begin position="326"/>
        <end position="380"/>
    </location>
</feature>
<accession>A0ABX8MW44</accession>
<dbReference type="PANTHER" id="PTHR30469">
    <property type="entry name" value="MULTIDRUG RESISTANCE PROTEIN MDTA"/>
    <property type="match status" value="1"/>
</dbReference>
<gene>
    <name evidence="6" type="ORF">KSS89_11640</name>
</gene>
<dbReference type="Pfam" id="PF25967">
    <property type="entry name" value="RND-MFP_C"/>
    <property type="match status" value="1"/>
</dbReference>
<name>A0ABX8MW44_9PSED</name>
<dbReference type="PANTHER" id="PTHR30469:SF15">
    <property type="entry name" value="HLYD FAMILY OF SECRETION PROTEINS"/>
    <property type="match status" value="1"/>
</dbReference>
<keyword evidence="3" id="KW-0472">Membrane</keyword>
<evidence type="ECO:0000256" key="3">
    <source>
        <dbReference type="SAM" id="Phobius"/>
    </source>
</evidence>